<feature type="signal peptide" evidence="1">
    <location>
        <begin position="1"/>
        <end position="21"/>
    </location>
</feature>
<dbReference type="RefSeq" id="WP_338667797.1">
    <property type="nucleotide sequence ID" value="NZ_CP146609.1"/>
</dbReference>
<keyword evidence="1" id="KW-0732">Signal</keyword>
<keyword evidence="3" id="KW-1185">Reference proteome</keyword>
<feature type="chain" id="PRO_5046174429" evidence="1">
    <location>
        <begin position="22"/>
        <end position="42"/>
    </location>
</feature>
<dbReference type="EMBL" id="CP146609">
    <property type="protein sequence ID" value="WWX22113.1"/>
    <property type="molecule type" value="Genomic_DNA"/>
</dbReference>
<evidence type="ECO:0000256" key="1">
    <source>
        <dbReference type="SAM" id="SignalP"/>
    </source>
</evidence>
<evidence type="ECO:0000313" key="2">
    <source>
        <dbReference type="EMBL" id="WWX22113.1"/>
    </source>
</evidence>
<sequence length="42" mass="4424">MFKKFLYICLWLCVLSGTATTATPPNAAPAAAGIQARTTLNP</sequence>
<accession>A0ABZ2J034</accession>
<organism evidence="2 3">
    <name type="scientific">Pseudodesulfovibrio methanolicus</name>
    <dbReference type="NCBI Taxonomy" id="3126690"/>
    <lineage>
        <taxon>Bacteria</taxon>
        <taxon>Pseudomonadati</taxon>
        <taxon>Thermodesulfobacteriota</taxon>
        <taxon>Desulfovibrionia</taxon>
        <taxon>Desulfovibrionales</taxon>
        <taxon>Desulfovibrionaceae</taxon>
    </lineage>
</organism>
<proteinExistence type="predicted"/>
<dbReference type="Proteomes" id="UP001385389">
    <property type="component" value="Chromosome"/>
</dbReference>
<reference evidence="2 3" key="1">
    <citation type="submission" date="2024-03" db="EMBL/GenBank/DDBJ databases">
        <title>Phenotype and Genome Characterization of a Sulfate-Reducing Bacterium Pseudodesulfovibrio sp. strain 5S69, isolated from Petroleum Reservoir in Tatarstan (Russia).</title>
        <authorList>
            <person name="Bidzhieva S.K."/>
            <person name="Kadnikov V."/>
            <person name="Tourova T.P."/>
            <person name="Samigullina S.R."/>
            <person name="Sokolova D.S."/>
            <person name="Poltaraus A.B."/>
            <person name="Avtukh A.N."/>
            <person name="Tereshina V.M."/>
            <person name="Mardanov A.V."/>
            <person name="Nazina T.N."/>
        </authorList>
    </citation>
    <scope>NUCLEOTIDE SEQUENCE [LARGE SCALE GENOMIC DNA]</scope>
    <source>
        <strain evidence="2 3">5S69</strain>
    </source>
</reference>
<gene>
    <name evidence="2" type="ORF">V8V93_16915</name>
</gene>
<protein>
    <submittedName>
        <fullName evidence="2">Uncharacterized protein</fullName>
    </submittedName>
</protein>
<evidence type="ECO:0000313" key="3">
    <source>
        <dbReference type="Proteomes" id="UP001385389"/>
    </source>
</evidence>
<name>A0ABZ2J034_9BACT</name>